<comment type="caution">
    <text evidence="1">The sequence shown here is derived from an EMBL/GenBank/DDBJ whole genome shotgun (WGS) entry which is preliminary data.</text>
</comment>
<gene>
    <name evidence="1" type="ORF">ACFTOW_00855</name>
</gene>
<organism evidence="1 2">
    <name type="scientific">Lacimonas salitolerans</name>
    <dbReference type="NCBI Taxonomy" id="1323750"/>
    <lineage>
        <taxon>Bacteria</taxon>
        <taxon>Pseudomonadati</taxon>
        <taxon>Pseudomonadota</taxon>
        <taxon>Alphaproteobacteria</taxon>
        <taxon>Rhodobacterales</taxon>
        <taxon>Paracoccaceae</taxon>
        <taxon>Lacimonas</taxon>
    </lineage>
</organism>
<evidence type="ECO:0000313" key="2">
    <source>
        <dbReference type="Proteomes" id="UP001597186"/>
    </source>
</evidence>
<evidence type="ECO:0000313" key="1">
    <source>
        <dbReference type="EMBL" id="MFD1507961.1"/>
    </source>
</evidence>
<protein>
    <submittedName>
        <fullName evidence="1">Uncharacterized protein</fullName>
    </submittedName>
</protein>
<dbReference type="Proteomes" id="UP001597186">
    <property type="component" value="Unassembled WGS sequence"/>
</dbReference>
<proteinExistence type="predicted"/>
<keyword evidence="2" id="KW-1185">Reference proteome</keyword>
<name>A0ABW4EBD5_9RHOB</name>
<dbReference type="RefSeq" id="WP_379912113.1">
    <property type="nucleotide sequence ID" value="NZ_JBHUDD010000005.1"/>
</dbReference>
<dbReference type="EMBL" id="JBHUDD010000005">
    <property type="protein sequence ID" value="MFD1507961.1"/>
    <property type="molecule type" value="Genomic_DNA"/>
</dbReference>
<reference evidence="2" key="1">
    <citation type="journal article" date="2019" name="Int. J. Syst. Evol. Microbiol.">
        <title>The Global Catalogue of Microorganisms (GCM) 10K type strain sequencing project: providing services to taxonomists for standard genome sequencing and annotation.</title>
        <authorList>
            <consortium name="The Broad Institute Genomics Platform"/>
            <consortium name="The Broad Institute Genome Sequencing Center for Infectious Disease"/>
            <person name="Wu L."/>
            <person name="Ma J."/>
        </authorList>
    </citation>
    <scope>NUCLEOTIDE SEQUENCE [LARGE SCALE GENOMIC DNA]</scope>
    <source>
        <strain evidence="2">CGMCC 1.12477</strain>
    </source>
</reference>
<sequence>MTRDQLSPAARAAHDRMLDAFDALFQGILAREAQAMDAKLRAEGKTGREAAQGAQAHIQRIKDMMLQERARLEAEAVANLH</sequence>
<accession>A0ABW4EBD5</accession>